<sequence>QAPAPPKPNYDPFGTLGSTQSPKSPAFPSNTASMSSQLSQQSQQSNRLSAQDPFASLKQPSRSNSPFQFQQSVKPSSPAPPSTTAPSSSLLDLGGISQPRTQQSTAPAPKALVAANDEWTFTSSLPDAPHELTVTNSDINVLWTVSRLPQSADAIQINSRISNNAFQPITDLTFEVAVTKSYSLKLEPQSGRKLASKQKFGITQTIQLLGVEKGKGTSVRIRWKATYRVGGGEVKTEMGEVGSLGIA</sequence>
<comment type="caution">
    <text evidence="1">The sequence shown here is derived from an EMBL/GenBank/DDBJ whole genome shotgun (WGS) entry which is preliminary data.</text>
</comment>
<evidence type="ECO:0000313" key="2">
    <source>
        <dbReference type="Proteomes" id="UP001186974"/>
    </source>
</evidence>
<gene>
    <name evidence="1" type="ORF">LTS18_003475</name>
</gene>
<evidence type="ECO:0000313" key="1">
    <source>
        <dbReference type="EMBL" id="KAK3062731.1"/>
    </source>
</evidence>
<organism evidence="1 2">
    <name type="scientific">Coniosporium uncinatum</name>
    <dbReference type="NCBI Taxonomy" id="93489"/>
    <lineage>
        <taxon>Eukaryota</taxon>
        <taxon>Fungi</taxon>
        <taxon>Dikarya</taxon>
        <taxon>Ascomycota</taxon>
        <taxon>Pezizomycotina</taxon>
        <taxon>Dothideomycetes</taxon>
        <taxon>Dothideomycetes incertae sedis</taxon>
        <taxon>Coniosporium</taxon>
    </lineage>
</organism>
<name>A0ACC3D6L0_9PEZI</name>
<dbReference type="EMBL" id="JAWDJW010007151">
    <property type="protein sequence ID" value="KAK3062731.1"/>
    <property type="molecule type" value="Genomic_DNA"/>
</dbReference>
<proteinExistence type="predicted"/>
<dbReference type="Proteomes" id="UP001186974">
    <property type="component" value="Unassembled WGS sequence"/>
</dbReference>
<keyword evidence="2" id="KW-1185">Reference proteome</keyword>
<protein>
    <submittedName>
        <fullName evidence="1">Uncharacterized protein</fullName>
    </submittedName>
</protein>
<accession>A0ACC3D6L0</accession>
<feature type="non-terminal residue" evidence="1">
    <location>
        <position position="1"/>
    </location>
</feature>
<reference evidence="1" key="1">
    <citation type="submission" date="2024-09" db="EMBL/GenBank/DDBJ databases">
        <title>Black Yeasts Isolated from many extreme environments.</title>
        <authorList>
            <person name="Coleine C."/>
            <person name="Stajich J.E."/>
            <person name="Selbmann L."/>
        </authorList>
    </citation>
    <scope>NUCLEOTIDE SEQUENCE</scope>
    <source>
        <strain evidence="1">CCFEE 5737</strain>
    </source>
</reference>